<feature type="region of interest" description="Disordered" evidence="1">
    <location>
        <begin position="229"/>
        <end position="268"/>
    </location>
</feature>
<dbReference type="SUPFAM" id="SSF56672">
    <property type="entry name" value="DNA/RNA polymerases"/>
    <property type="match status" value="1"/>
</dbReference>
<keyword evidence="4" id="KW-1185">Reference proteome</keyword>
<dbReference type="InterPro" id="IPR043502">
    <property type="entry name" value="DNA/RNA_pol_sf"/>
</dbReference>
<evidence type="ECO:0000256" key="1">
    <source>
        <dbReference type="SAM" id="MobiDB-lite"/>
    </source>
</evidence>
<protein>
    <recommendedName>
        <fullName evidence="2">Reverse transcriptase domain-containing protein</fullName>
    </recommendedName>
</protein>
<name>A0A2Z6PM18_TRISU</name>
<reference evidence="4" key="1">
    <citation type="journal article" date="2017" name="Front. Plant Sci.">
        <title>Climate Clever Clovers: New Paradigm to Reduce the Environmental Footprint of Ruminants by Breeding Low Methanogenic Forages Utilizing Haplotype Variation.</title>
        <authorList>
            <person name="Kaur P."/>
            <person name="Appels R."/>
            <person name="Bayer P.E."/>
            <person name="Keeble-Gagnere G."/>
            <person name="Wang J."/>
            <person name="Hirakawa H."/>
            <person name="Shirasawa K."/>
            <person name="Vercoe P."/>
            <person name="Stefanova K."/>
            <person name="Durmic Z."/>
            <person name="Nichols P."/>
            <person name="Revell C."/>
            <person name="Isobe S.N."/>
            <person name="Edwards D."/>
            <person name="Erskine W."/>
        </authorList>
    </citation>
    <scope>NUCLEOTIDE SEQUENCE [LARGE SCALE GENOMIC DNA]</scope>
    <source>
        <strain evidence="4">cv. Daliak</strain>
    </source>
</reference>
<evidence type="ECO:0000259" key="2">
    <source>
        <dbReference type="PROSITE" id="PS50878"/>
    </source>
</evidence>
<sequence>MASVPVVIPWSCLFDADKPKIVVPTAPAPQKSFAQVLNNVNNVCDIPLSQFPKPCVKGDSWSITISEAEYDLGIETCKHNLHGKIIWPKGATSIPVVALREKLMPIWKSLGRWGVTSLGKGFYEFSFSSLEDVRTVRSVGSWNLQPGLLKLFAWTTDFNPSIQQNTSAQVWVRFYGLSQEYWHLKILFAIASCIGSPICTDAITSKSTFDQRLRELMLIKTNVEKVASKRAGSNSKGTTFGDKLATSDDVTRNNNQHNSAGKSHNGEHITIENRFSGIADNIVDNNDIETEPTDQHSDDNSMQTVPKGTDEIISQDAEFVEATQSTNGEFCSAGKQTTPKQFFKQSWANLVDLEETERKQVEDQLQIEQYEAHIDAELLKEDKKNEAAFGFTLVTSRIKKKSNKQSSSGKSNFGTSSKNLLPNLWCLCASHLNPSIIDIDDQSVSFSLNYNNLSFGMSAIYASTCYIKRRLLWTKLQTLQSQNILPWCLLGDFNTIVGSHEYRGAHVPANIPMEDFLNWSDSNHLVHLPTKGAFFTWTNGRGGTAHTEKRLDKAICNHLWLDMCSSISCSTLIRNKSDHYPLLLDFANSEQRFVSQFKFLKMWSLHGDCKDLINASWNVPLYGSPMFILTKKLKRLKEALKVWNKNSFGNVHDHVKQAETRLQIIQDKMDSSGHTNTLMNMENQAKIDLDTTLNLQVMFWQEKSMINWHLEGDRNTSFFHRVTKIRNKTKILSSLRIGEIIITDPQVIASHVVDHFKSIFCINPSLQANNLINDVILSLLDEDVNHMLTLMPSDLEIHEAVFSMNKNSAPGPDGFGAFFFQSYWEIIKHDVSMAVMEFFSSGYLMPNMNANTLVLIPKSPDADTIDKYRPIAMTNFKFKIISKIIADRLARFMPNIVSKQQRGFIHANLSLSINGQHHGYFKCSRGVRQGDPLSPLLFCLAEDVLSRGISKLVVDGKVDLIKGARGSHVSSHIFYVDDIMIFCKGKISSLQALRDLFSTYAQASGQSISAEKSTIYVGSIPPPRLAQLVNYLGFKVGTLPFTYLGVPIFKGRAQLIKSVIFGMIMHTISIYSWLASLIKEVEKLIRNFLWSGDINKRKMVTVAWKKVCKPISEGGLGVRSLANLNLGAKLKLCWDLTQSNEDWAVLLKSRDSVDNYIGNDSWSLPPDFDIAFPTLRQIVSQITIPKSHSDDNLVWLHSTSGLLSFKDACLFMAPIGQQCQWSKRIWSTYIPPSKSLLIWRLIHAKLPTDDKLNLELACFIINLPLDLNVLDIWKICNRGWSPQCQKVITAAIIFSIDYIWLARNQARFSNNTVHWKSTVSSIIAKTQISGNSTNCTSTGNIRDFYILKAFNIKVNLLKAHDIIEVLWQPPILHWFKCNTDGAALGAPDQAAYGGIFRNSIGDCIGCFADKLGIEIAFFAELVAAMKAIEIAFTNG</sequence>
<dbReference type="CDD" id="cd06222">
    <property type="entry name" value="RNase_H_like"/>
    <property type="match status" value="1"/>
</dbReference>
<dbReference type="InterPro" id="IPR044730">
    <property type="entry name" value="RNase_H-like_dom_plant"/>
</dbReference>
<dbReference type="Proteomes" id="UP000242715">
    <property type="component" value="Unassembled WGS sequence"/>
</dbReference>
<dbReference type="OrthoDB" id="1430711at2759"/>
<dbReference type="CDD" id="cd01650">
    <property type="entry name" value="RT_nLTR_like"/>
    <property type="match status" value="1"/>
</dbReference>
<evidence type="ECO:0000313" key="4">
    <source>
        <dbReference type="Proteomes" id="UP000242715"/>
    </source>
</evidence>
<dbReference type="Pfam" id="PF00078">
    <property type="entry name" value="RVT_1"/>
    <property type="match status" value="1"/>
</dbReference>
<proteinExistence type="predicted"/>
<feature type="compositionally biased region" description="Polar residues" evidence="1">
    <location>
        <begin position="252"/>
        <end position="262"/>
    </location>
</feature>
<feature type="region of interest" description="Disordered" evidence="1">
    <location>
        <begin position="286"/>
        <end position="306"/>
    </location>
</feature>
<dbReference type="PANTHER" id="PTHR33116">
    <property type="entry name" value="REVERSE TRANSCRIPTASE ZINC-BINDING DOMAIN-CONTAINING PROTEIN-RELATED-RELATED"/>
    <property type="match status" value="1"/>
</dbReference>
<dbReference type="PANTHER" id="PTHR33116:SF80">
    <property type="entry name" value="REVERSE TRANSCRIPTASE ZINC-BINDING DOMAIN-CONTAINING PROTEIN"/>
    <property type="match status" value="1"/>
</dbReference>
<accession>A0A2Z6PM18</accession>
<dbReference type="PROSITE" id="PS50878">
    <property type="entry name" value="RT_POL"/>
    <property type="match status" value="1"/>
</dbReference>
<dbReference type="Gene3D" id="3.60.10.10">
    <property type="entry name" value="Endonuclease/exonuclease/phosphatase"/>
    <property type="match status" value="1"/>
</dbReference>
<dbReference type="InterPro" id="IPR000477">
    <property type="entry name" value="RT_dom"/>
</dbReference>
<dbReference type="InterPro" id="IPR036691">
    <property type="entry name" value="Endo/exonu/phosph_ase_sf"/>
</dbReference>
<gene>
    <name evidence="3" type="ORF">TSUD_402140</name>
</gene>
<dbReference type="EMBL" id="DF974214">
    <property type="protein sequence ID" value="GAU46447.1"/>
    <property type="molecule type" value="Genomic_DNA"/>
</dbReference>
<evidence type="ECO:0000313" key="3">
    <source>
        <dbReference type="EMBL" id="GAU46447.1"/>
    </source>
</evidence>
<feature type="domain" description="Reverse transcriptase" evidence="2">
    <location>
        <begin position="837"/>
        <end position="1036"/>
    </location>
</feature>
<dbReference type="SUPFAM" id="SSF56219">
    <property type="entry name" value="DNase I-like"/>
    <property type="match status" value="1"/>
</dbReference>
<organism evidence="3 4">
    <name type="scientific">Trifolium subterraneum</name>
    <name type="common">Subterranean clover</name>
    <dbReference type="NCBI Taxonomy" id="3900"/>
    <lineage>
        <taxon>Eukaryota</taxon>
        <taxon>Viridiplantae</taxon>
        <taxon>Streptophyta</taxon>
        <taxon>Embryophyta</taxon>
        <taxon>Tracheophyta</taxon>
        <taxon>Spermatophyta</taxon>
        <taxon>Magnoliopsida</taxon>
        <taxon>eudicotyledons</taxon>
        <taxon>Gunneridae</taxon>
        <taxon>Pentapetalae</taxon>
        <taxon>rosids</taxon>
        <taxon>fabids</taxon>
        <taxon>Fabales</taxon>
        <taxon>Fabaceae</taxon>
        <taxon>Papilionoideae</taxon>
        <taxon>50 kb inversion clade</taxon>
        <taxon>NPAAA clade</taxon>
        <taxon>Hologalegina</taxon>
        <taxon>IRL clade</taxon>
        <taxon>Trifolieae</taxon>
        <taxon>Trifolium</taxon>
    </lineage>
</organism>